<evidence type="ECO:0000256" key="1">
    <source>
        <dbReference type="SAM" id="MobiDB-lite"/>
    </source>
</evidence>
<dbReference type="Proteomes" id="UP000030651">
    <property type="component" value="Unassembled WGS sequence"/>
</dbReference>
<dbReference type="GeneID" id="19267128"/>
<feature type="compositionally biased region" description="Polar residues" evidence="1">
    <location>
        <begin position="224"/>
        <end position="244"/>
    </location>
</feature>
<reference evidence="3" key="1">
    <citation type="journal article" date="2015" name="BMC Genomics">
        <title>Genomic and transcriptomic analysis of the endophytic fungus Pestalotiopsis fici reveals its lifestyle and high potential for synthesis of natural products.</title>
        <authorList>
            <person name="Wang X."/>
            <person name="Zhang X."/>
            <person name="Liu L."/>
            <person name="Xiang M."/>
            <person name="Wang W."/>
            <person name="Sun X."/>
            <person name="Che Y."/>
            <person name="Guo L."/>
            <person name="Liu G."/>
            <person name="Guo L."/>
            <person name="Wang C."/>
            <person name="Yin W.B."/>
            <person name="Stadler M."/>
            <person name="Zhang X."/>
            <person name="Liu X."/>
        </authorList>
    </citation>
    <scope>NUCLEOTIDE SEQUENCE [LARGE SCALE GENOMIC DNA]</scope>
    <source>
        <strain evidence="3">W106-1 / CGMCC3.15140</strain>
    </source>
</reference>
<dbReference type="HOGENOM" id="CLU_594605_0_0_1"/>
<dbReference type="RefSeq" id="XP_007828887.1">
    <property type="nucleotide sequence ID" value="XM_007830696.1"/>
</dbReference>
<sequence length="460" mass="52014">MESSGEPSEGINDAVDSFQNLQVTTSSNTMPTLQNNEGLRDLILWLSYHIRVSEVPKGYVVANDLGLWTLFPDIMSDLTGVNETPDNARDYEWQQRDKDAVFDTTASQTIDYGFRAGTVPQLANAWQSIMCDHFEKHYNVLQDHAAWILIPRLLLTSPKTIKVNLHIPTQIKIRAAVPSELRAIEQIKVQRRGLLRPRSHFIDLSSTQNQSHTFNQLPSMTITQPEARNNTSGPQQEAISDPTLNESPSRENRRPSSIIHGPKSGGNTSAYEAMELNTTRKRANEQNHGTLLECVLRQLSINEARWTEMSKDNVIIKFNNSLAKCHETWQSLMLVSLAIKFPRQFNSLSTSEDEWVYALAEAVSENSFLDIAVRFRLAAVLGINESGAEHQDAPDARTLEDKVLNNEDIIIGSDVIHAVNMARGNDDKVRIIEGLAQKALEEYRNRRDWIIFKKVKRDNT</sequence>
<gene>
    <name evidence="2" type="ORF">PFICI_02115</name>
</gene>
<organism evidence="2 3">
    <name type="scientific">Pestalotiopsis fici (strain W106-1 / CGMCC3.15140)</name>
    <dbReference type="NCBI Taxonomy" id="1229662"/>
    <lineage>
        <taxon>Eukaryota</taxon>
        <taxon>Fungi</taxon>
        <taxon>Dikarya</taxon>
        <taxon>Ascomycota</taxon>
        <taxon>Pezizomycotina</taxon>
        <taxon>Sordariomycetes</taxon>
        <taxon>Xylariomycetidae</taxon>
        <taxon>Amphisphaeriales</taxon>
        <taxon>Sporocadaceae</taxon>
        <taxon>Pestalotiopsis</taxon>
    </lineage>
</organism>
<evidence type="ECO:0000313" key="2">
    <source>
        <dbReference type="EMBL" id="ETS84090.1"/>
    </source>
</evidence>
<keyword evidence="3" id="KW-1185">Reference proteome</keyword>
<feature type="region of interest" description="Disordered" evidence="1">
    <location>
        <begin position="224"/>
        <end position="269"/>
    </location>
</feature>
<accession>W3XDG1</accession>
<evidence type="ECO:0000313" key="3">
    <source>
        <dbReference type="Proteomes" id="UP000030651"/>
    </source>
</evidence>
<dbReference type="KEGG" id="pfy:PFICI_02115"/>
<dbReference type="InParanoid" id="W3XDG1"/>
<dbReference type="AlphaFoldDB" id="W3XDG1"/>
<name>W3XDG1_PESFW</name>
<dbReference type="EMBL" id="KI912110">
    <property type="protein sequence ID" value="ETS84090.1"/>
    <property type="molecule type" value="Genomic_DNA"/>
</dbReference>
<protein>
    <submittedName>
        <fullName evidence="2">Uncharacterized protein</fullName>
    </submittedName>
</protein>
<proteinExistence type="predicted"/>